<dbReference type="EMBL" id="CP052766">
    <property type="protein sequence ID" value="QJR79627.1"/>
    <property type="molecule type" value="Genomic_DNA"/>
</dbReference>
<reference evidence="2" key="1">
    <citation type="submission" date="2014-12" db="EMBL/GenBank/DDBJ databases">
        <title>Complete genome sequence of a multi-drug resistant Klebsiella pneumoniae.</title>
        <authorList>
            <person name="Hua X."/>
            <person name="Chen Q."/>
            <person name="Li X."/>
            <person name="Feng Y."/>
            <person name="Ruan Z."/>
            <person name="Yu Y."/>
        </authorList>
    </citation>
    <scope>NUCLEOTIDE SEQUENCE [LARGE SCALE GENOMIC DNA]</scope>
    <source>
        <strain evidence="2">5.12</strain>
    </source>
</reference>
<protein>
    <submittedName>
        <fullName evidence="1">Uncharacterized protein</fullName>
    </submittedName>
</protein>
<dbReference type="KEGG" id="apel:CA267_001850"/>
<dbReference type="Proteomes" id="UP000219285">
    <property type="component" value="Chromosome"/>
</dbReference>
<keyword evidence="2" id="KW-1185">Reference proteome</keyword>
<evidence type="ECO:0000313" key="2">
    <source>
        <dbReference type="Proteomes" id="UP000219285"/>
    </source>
</evidence>
<proteinExistence type="predicted"/>
<organism evidence="1 2">
    <name type="scientific">Alteromonas pelagimontana</name>
    <dbReference type="NCBI Taxonomy" id="1858656"/>
    <lineage>
        <taxon>Bacteria</taxon>
        <taxon>Pseudomonadati</taxon>
        <taxon>Pseudomonadota</taxon>
        <taxon>Gammaproteobacteria</taxon>
        <taxon>Alteromonadales</taxon>
        <taxon>Alteromonadaceae</taxon>
        <taxon>Alteromonas/Salinimonas group</taxon>
        <taxon>Alteromonas</taxon>
    </lineage>
</organism>
<sequence>MMDIDWSKAPEWADVWMQKDILEEGRQAVYCFARIQGGRMYSEPSAPIDMTEWKTIATRPQEESEVEEMPLWTHVGVESGDKYYIEYDHVNAQASALSENGDLVSTYTGGVGGELLRPIFASATDSHEVVRDINAMPDLIEGDKLTFDNGVLNFYDPESISSVCCSKPAIDRIVSIHRAGKLIWERKKPFTDEQIEAVREYDAWLVSAACREQTVDEWLDQRGQW</sequence>
<dbReference type="AlphaFoldDB" id="A0A6M4M921"/>
<name>A0A6M4M921_9ALTE</name>
<evidence type="ECO:0000313" key="1">
    <source>
        <dbReference type="EMBL" id="QJR79627.1"/>
    </source>
</evidence>
<dbReference type="RefSeq" id="WP_139316233.1">
    <property type="nucleotide sequence ID" value="NZ_CP052766.1"/>
</dbReference>
<accession>A0A6M4M921</accession>
<reference evidence="1 2" key="2">
    <citation type="submission" date="2020-04" db="EMBL/GenBank/DDBJ databases">
        <title>Complete genome sequence of Alteromonas pelagimontana 5.12T.</title>
        <authorList>
            <person name="Sinha R.K."/>
            <person name="Krishnan K.P."/>
            <person name="Kurian J.P."/>
        </authorList>
    </citation>
    <scope>NUCLEOTIDE SEQUENCE [LARGE SCALE GENOMIC DNA]</scope>
    <source>
        <strain evidence="1 2">5.12</strain>
    </source>
</reference>
<gene>
    <name evidence="1" type="ORF">CA267_001850</name>
</gene>